<dbReference type="Pfam" id="PF03717">
    <property type="entry name" value="PBP_dimer"/>
    <property type="match status" value="1"/>
</dbReference>
<evidence type="ECO:0000256" key="4">
    <source>
        <dbReference type="SAM" id="Phobius"/>
    </source>
</evidence>
<dbReference type="InterPro" id="IPR005311">
    <property type="entry name" value="PBP_dimer"/>
</dbReference>
<evidence type="ECO:0000256" key="1">
    <source>
        <dbReference type="ARBA" id="ARBA00004370"/>
    </source>
</evidence>
<sequence>MNNVLTINRKMLLIYVMGIILVCIVATGKLAYIMIFKSEYYTEKALDVQERQRKIKAPRGKILDRNGKVIASNKTVCTISVIYNQVKEPEKVIKMLASELQMEEKDVRKKVEKISSREKIKSNVDKKTGDKIREYNLSGVKVDEDYKRYYPYESLASKVLGFTGADNQGIIGLEVKYEKYLKGMDGLILTPTDTRGIEMENALEQREEPVPGNNLTTTIDVNIQQYAEQIAYNTLEAKGANYVSIIVMNPNNGEVLAMVNAPEFNLNEPYKLNYEISGEDKKKKKQDLLNKMWRNQCINDTYEPGSTFKVVTATAALENNVVTLDSRFSCPGFRIVDDRKIRCHKTTGHGAETFLQGTMNSCNPVFIDVGLKVGVKKFYKELDKLGLLQKTGIDIPGEAGTIIHQIKNVGNVELATMSFGQSFQITPVQYLVAASAVVNGGKLVTPHFALKAENVEGDLVEKFGYKEKKGVVSKETSDTMKYVLEKVISEGTGSKGQVEGYKVGGKTATSQKLPRGSGRYIASFMGFAPADNPKVIAMAIIDEPEGIYYGGQVAAPVISELYRNILPYLLEEKEQGE</sequence>
<keyword evidence="8" id="KW-1185">Reference proteome</keyword>
<dbReference type="InterPro" id="IPR050515">
    <property type="entry name" value="Beta-lactam/transpept"/>
</dbReference>
<dbReference type="Gene3D" id="3.40.710.10">
    <property type="entry name" value="DD-peptidase/beta-lactamase superfamily"/>
    <property type="match status" value="1"/>
</dbReference>
<protein>
    <submittedName>
        <fullName evidence="7">Peptidoglycan glycosyltransferase</fullName>
    </submittedName>
</protein>
<gene>
    <name evidence="7" type="ORF">H8S00_02690</name>
</gene>
<comment type="subcellular location">
    <subcellularLocation>
        <location evidence="1">Membrane</location>
    </subcellularLocation>
</comment>
<dbReference type="PANTHER" id="PTHR30627:SF1">
    <property type="entry name" value="PEPTIDOGLYCAN D,D-TRANSPEPTIDASE FTSI"/>
    <property type="match status" value="1"/>
</dbReference>
<dbReference type="RefSeq" id="WP_118588994.1">
    <property type="nucleotide sequence ID" value="NZ_JACOOZ010000002.1"/>
</dbReference>
<feature type="domain" description="Penicillin-binding protein transpeptidase" evidence="5">
    <location>
        <begin position="244"/>
        <end position="562"/>
    </location>
</feature>
<keyword evidence="4" id="KW-1133">Transmembrane helix</keyword>
<dbReference type="EMBL" id="JACOOZ010000002">
    <property type="protein sequence ID" value="MBC5666900.1"/>
    <property type="molecule type" value="Genomic_DNA"/>
</dbReference>
<dbReference type="InterPro" id="IPR001460">
    <property type="entry name" value="PCN-bd_Tpept"/>
</dbReference>
<evidence type="ECO:0000256" key="2">
    <source>
        <dbReference type="ARBA" id="ARBA00007171"/>
    </source>
</evidence>
<feature type="transmembrane region" description="Helical" evidence="4">
    <location>
        <begin position="12"/>
        <end position="35"/>
    </location>
</feature>
<evidence type="ECO:0000313" key="7">
    <source>
        <dbReference type="EMBL" id="MBC5666900.1"/>
    </source>
</evidence>
<accession>A0ABR7F2B3</accession>
<keyword evidence="4" id="KW-0812">Transmembrane</keyword>
<feature type="domain" description="Penicillin-binding protein dimerisation" evidence="6">
    <location>
        <begin position="54"/>
        <end position="199"/>
    </location>
</feature>
<dbReference type="SUPFAM" id="SSF56519">
    <property type="entry name" value="Penicillin binding protein dimerisation domain"/>
    <property type="match status" value="1"/>
</dbReference>
<dbReference type="Pfam" id="PF00905">
    <property type="entry name" value="Transpeptidase"/>
    <property type="match status" value="1"/>
</dbReference>
<dbReference type="SUPFAM" id="SSF56601">
    <property type="entry name" value="beta-lactamase/transpeptidase-like"/>
    <property type="match status" value="1"/>
</dbReference>
<dbReference type="InterPro" id="IPR012338">
    <property type="entry name" value="Beta-lactam/transpept-like"/>
</dbReference>
<evidence type="ECO:0000259" key="6">
    <source>
        <dbReference type="Pfam" id="PF03717"/>
    </source>
</evidence>
<evidence type="ECO:0000313" key="8">
    <source>
        <dbReference type="Proteomes" id="UP000597877"/>
    </source>
</evidence>
<reference evidence="7 8" key="1">
    <citation type="submission" date="2020-08" db="EMBL/GenBank/DDBJ databases">
        <title>Genome public.</title>
        <authorList>
            <person name="Liu C."/>
            <person name="Sun Q."/>
        </authorList>
    </citation>
    <scope>NUCLEOTIDE SEQUENCE [LARGE SCALE GENOMIC DNA]</scope>
    <source>
        <strain evidence="7 8">BX4</strain>
    </source>
</reference>
<comment type="caution">
    <text evidence="7">The sequence shown here is derived from an EMBL/GenBank/DDBJ whole genome shotgun (WGS) entry which is preliminary data.</text>
</comment>
<evidence type="ECO:0000259" key="5">
    <source>
        <dbReference type="Pfam" id="PF00905"/>
    </source>
</evidence>
<keyword evidence="3 4" id="KW-0472">Membrane</keyword>
<dbReference type="Gene3D" id="3.90.1310.10">
    <property type="entry name" value="Penicillin-binding protein 2a (Domain 2)"/>
    <property type="match status" value="1"/>
</dbReference>
<organism evidence="7 8">
    <name type="scientific">Eubacterium segne</name>
    <dbReference type="NCBI Taxonomy" id="2763045"/>
    <lineage>
        <taxon>Bacteria</taxon>
        <taxon>Bacillati</taxon>
        <taxon>Bacillota</taxon>
        <taxon>Clostridia</taxon>
        <taxon>Eubacteriales</taxon>
        <taxon>Eubacteriaceae</taxon>
        <taxon>Eubacterium</taxon>
    </lineage>
</organism>
<comment type="similarity">
    <text evidence="2">Belongs to the transpeptidase family.</text>
</comment>
<name>A0ABR7F2B3_9FIRM</name>
<dbReference type="Proteomes" id="UP000597877">
    <property type="component" value="Unassembled WGS sequence"/>
</dbReference>
<proteinExistence type="inferred from homology"/>
<dbReference type="PANTHER" id="PTHR30627">
    <property type="entry name" value="PEPTIDOGLYCAN D,D-TRANSPEPTIDASE"/>
    <property type="match status" value="1"/>
</dbReference>
<evidence type="ECO:0000256" key="3">
    <source>
        <dbReference type="ARBA" id="ARBA00023136"/>
    </source>
</evidence>
<dbReference type="InterPro" id="IPR036138">
    <property type="entry name" value="PBP_dimer_sf"/>
</dbReference>